<evidence type="ECO:0000313" key="2">
    <source>
        <dbReference type="Proteomes" id="UP000499080"/>
    </source>
</evidence>
<gene>
    <name evidence="1" type="ORF">AVEN_43642_1</name>
</gene>
<dbReference type="EMBL" id="BGPR01000890">
    <property type="protein sequence ID" value="GBM39241.1"/>
    <property type="molecule type" value="Genomic_DNA"/>
</dbReference>
<proteinExistence type="predicted"/>
<organism evidence="1 2">
    <name type="scientific">Araneus ventricosus</name>
    <name type="common">Orbweaver spider</name>
    <name type="synonym">Epeira ventricosa</name>
    <dbReference type="NCBI Taxonomy" id="182803"/>
    <lineage>
        <taxon>Eukaryota</taxon>
        <taxon>Metazoa</taxon>
        <taxon>Ecdysozoa</taxon>
        <taxon>Arthropoda</taxon>
        <taxon>Chelicerata</taxon>
        <taxon>Arachnida</taxon>
        <taxon>Araneae</taxon>
        <taxon>Araneomorphae</taxon>
        <taxon>Entelegynae</taxon>
        <taxon>Araneoidea</taxon>
        <taxon>Araneidae</taxon>
        <taxon>Araneus</taxon>
    </lineage>
</organism>
<comment type="caution">
    <text evidence="1">The sequence shown here is derived from an EMBL/GenBank/DDBJ whole genome shotgun (WGS) entry which is preliminary data.</text>
</comment>
<dbReference type="OrthoDB" id="5326588at2759"/>
<accession>A0A4Y2FDF8</accession>
<name>A0A4Y2FDF8_ARAVE</name>
<dbReference type="Proteomes" id="UP000499080">
    <property type="component" value="Unassembled WGS sequence"/>
</dbReference>
<dbReference type="AlphaFoldDB" id="A0A4Y2FDF8"/>
<keyword evidence="2" id="KW-1185">Reference proteome</keyword>
<protein>
    <submittedName>
        <fullName evidence="1">Uncharacterized protein</fullName>
    </submittedName>
</protein>
<evidence type="ECO:0000313" key="1">
    <source>
        <dbReference type="EMBL" id="GBM39241.1"/>
    </source>
</evidence>
<reference evidence="1 2" key="1">
    <citation type="journal article" date="2019" name="Sci. Rep.">
        <title>Orb-weaving spider Araneus ventricosus genome elucidates the spidroin gene catalogue.</title>
        <authorList>
            <person name="Kono N."/>
            <person name="Nakamura H."/>
            <person name="Ohtoshi R."/>
            <person name="Moran D.A.P."/>
            <person name="Shinohara A."/>
            <person name="Yoshida Y."/>
            <person name="Fujiwara M."/>
            <person name="Mori M."/>
            <person name="Tomita M."/>
            <person name="Arakawa K."/>
        </authorList>
    </citation>
    <scope>NUCLEOTIDE SEQUENCE [LARGE SCALE GENOMIC DNA]</scope>
</reference>
<sequence length="100" mass="11561">MPRYSIECRLSYCYEHGMSLPGFHTVMNMECRSPAMLVLWLGREFYRGKYGMTGNSQAWTPDLADELGDHFDDKSKIPENAIISRYPYGTEIRISPEISM</sequence>